<dbReference type="InterPro" id="IPR013783">
    <property type="entry name" value="Ig-like_fold"/>
</dbReference>
<dbReference type="SUPFAM" id="SSF49313">
    <property type="entry name" value="Cadherin-like"/>
    <property type="match status" value="1"/>
</dbReference>
<feature type="compositionally biased region" description="Pro residues" evidence="1">
    <location>
        <begin position="55"/>
        <end position="68"/>
    </location>
</feature>
<evidence type="ECO:0000313" key="3">
    <source>
        <dbReference type="Proteomes" id="UP000518300"/>
    </source>
</evidence>
<feature type="compositionally biased region" description="Gly residues" evidence="1">
    <location>
        <begin position="1"/>
        <end position="11"/>
    </location>
</feature>
<evidence type="ECO:0000313" key="2">
    <source>
        <dbReference type="EMBL" id="NMO23038.1"/>
    </source>
</evidence>
<name>A0A848LXX6_9BACT</name>
<feature type="region of interest" description="Disordered" evidence="1">
    <location>
        <begin position="1"/>
        <end position="73"/>
    </location>
</feature>
<dbReference type="Proteomes" id="UP000518300">
    <property type="component" value="Unassembled WGS sequence"/>
</dbReference>
<feature type="compositionally biased region" description="Pro residues" evidence="1">
    <location>
        <begin position="26"/>
        <end position="45"/>
    </location>
</feature>
<dbReference type="GO" id="GO:0005509">
    <property type="term" value="F:calcium ion binding"/>
    <property type="evidence" value="ECO:0007669"/>
    <property type="project" value="InterPro"/>
</dbReference>
<gene>
    <name evidence="2" type="ORF">HG543_50495</name>
</gene>
<protein>
    <submittedName>
        <fullName evidence="2">Uncharacterized protein</fullName>
    </submittedName>
</protein>
<dbReference type="PANTHER" id="PTHR40050:SF1">
    <property type="entry name" value="INNER SPORE COAT PROTEIN H"/>
    <property type="match status" value="1"/>
</dbReference>
<dbReference type="Pfam" id="PF08757">
    <property type="entry name" value="CotH"/>
    <property type="match status" value="1"/>
</dbReference>
<keyword evidence="3" id="KW-1185">Reference proteome</keyword>
<dbReference type="AlphaFoldDB" id="A0A848LXX6"/>
<dbReference type="Pfam" id="PF05345">
    <property type="entry name" value="He_PIG"/>
    <property type="match status" value="1"/>
</dbReference>
<dbReference type="InterPro" id="IPR015919">
    <property type="entry name" value="Cadherin-like_sf"/>
</dbReference>
<dbReference type="InterPro" id="IPR014867">
    <property type="entry name" value="Spore_coat_CotH_CotH2/3/7"/>
</dbReference>
<comment type="caution">
    <text evidence="2">The sequence shown here is derived from an EMBL/GenBank/DDBJ whole genome shotgun (WGS) entry which is preliminary data.</text>
</comment>
<dbReference type="Gene3D" id="2.60.40.10">
    <property type="entry name" value="Immunoglobulins"/>
    <property type="match status" value="1"/>
</dbReference>
<organism evidence="2 3">
    <name type="scientific">Pyxidicoccus fallax</name>
    <dbReference type="NCBI Taxonomy" id="394095"/>
    <lineage>
        <taxon>Bacteria</taxon>
        <taxon>Pseudomonadati</taxon>
        <taxon>Myxococcota</taxon>
        <taxon>Myxococcia</taxon>
        <taxon>Myxococcales</taxon>
        <taxon>Cystobacterineae</taxon>
        <taxon>Myxococcaceae</taxon>
        <taxon>Pyxidicoccus</taxon>
    </lineage>
</organism>
<evidence type="ECO:0000256" key="1">
    <source>
        <dbReference type="SAM" id="MobiDB-lite"/>
    </source>
</evidence>
<proteinExistence type="predicted"/>
<accession>A0A848LXX6</accession>
<dbReference type="PANTHER" id="PTHR40050">
    <property type="entry name" value="INNER SPORE COAT PROTEIN H"/>
    <property type="match status" value="1"/>
</dbReference>
<dbReference type="EMBL" id="JABBJJ010000517">
    <property type="protein sequence ID" value="NMO23038.1"/>
    <property type="molecule type" value="Genomic_DNA"/>
</dbReference>
<reference evidence="2 3" key="1">
    <citation type="submission" date="2020-04" db="EMBL/GenBank/DDBJ databases">
        <title>Draft genome of Pyxidicoccus fallax type strain.</title>
        <authorList>
            <person name="Whitworth D.E."/>
        </authorList>
    </citation>
    <scope>NUCLEOTIDE SEQUENCE [LARGE SCALE GENOMIC DNA]</scope>
    <source>
        <strain evidence="2 3">DSM 14698</strain>
    </source>
</reference>
<sequence length="570" mass="63523">MVACGGSGASGGTTDDGPGPQDESPNGPPSPPAEQPDAGGPPPTEVPDSGTPDAGPTPEPPDAGPPPTQSTLCLPTAGEARWVKEGEQVTATVKCGTGHTGADVRFTVEGLPTGASFDEATATLRWTPTRAQAAVWHLTLRERSTGETGTLKVGVAPDIVVSDKVQFADPAKYTEEYGLPVFHLFFEGSLTSGGYKPAQLVYRGRRYEMEAQYRGATSSVFPKRSLTFKFKDEDLFNEPVYGDGFLNRKRVVLITTFNDNSYMRSRLAFDLWNRMAPDHVKIRTFSGVLYVNGRFMGLYTASDHVSKRLMDWHGIPKDADLYKAVDNDANFSRLTKRGVPKDKLHAGFEKEEGTPEEGDFGDFDTLHELIAFVADSDADTFRAGFPQRMKASDYQDWWIFNTLILGVDSQAKNSYHAYDPATRSQWRYIPWDLDATLGQSFDTTRTSPTSRPTFAEDNLLFKKMLADPTIAGPMRERYRKLLSDELKLETVLSLIDGYVKETAPVARRDWAKWGDDYVGFAKPTPDPVQTGYSNFPNWHTRQDFNSYEEEVEYVRQWVKTRWPALREQLP</sequence>
<dbReference type="GO" id="GO:0016020">
    <property type="term" value="C:membrane"/>
    <property type="evidence" value="ECO:0007669"/>
    <property type="project" value="InterPro"/>
</dbReference>